<dbReference type="InterPro" id="IPR022313">
    <property type="entry name" value="Phe/His_NH3-lyase_AS"/>
</dbReference>
<dbReference type="InterPro" id="IPR008948">
    <property type="entry name" value="L-Aspartase-like"/>
</dbReference>
<dbReference type="CDD" id="cd00332">
    <property type="entry name" value="PAL-HAL"/>
    <property type="match status" value="1"/>
</dbReference>
<dbReference type="Proteomes" id="UP000054270">
    <property type="component" value="Unassembled WGS sequence"/>
</dbReference>
<keyword evidence="2" id="KW-0456">Lyase</keyword>
<dbReference type="InterPro" id="IPR001106">
    <property type="entry name" value="Aromatic_Lyase"/>
</dbReference>
<dbReference type="OMA" id="AFIACRY"/>
<proteinExistence type="inferred from homology"/>
<dbReference type="GO" id="GO:0006559">
    <property type="term" value="P:L-phenylalanine catabolic process"/>
    <property type="evidence" value="ECO:0007669"/>
    <property type="project" value="InterPro"/>
</dbReference>
<dbReference type="InterPro" id="IPR024083">
    <property type="entry name" value="Fumarase/histidase_N"/>
</dbReference>
<accession>A0A0D2LM46</accession>
<dbReference type="PANTHER" id="PTHR10362">
    <property type="entry name" value="HISTIDINE AMMONIA-LYASE"/>
    <property type="match status" value="1"/>
</dbReference>
<dbReference type="InterPro" id="IPR005922">
    <property type="entry name" value="Phe_NH3-lyase"/>
</dbReference>
<reference evidence="4" key="1">
    <citation type="submission" date="2014-04" db="EMBL/GenBank/DDBJ databases">
        <title>Evolutionary Origins and Diversification of the Mycorrhizal Mutualists.</title>
        <authorList>
            <consortium name="DOE Joint Genome Institute"/>
            <consortium name="Mycorrhizal Genomics Consortium"/>
            <person name="Kohler A."/>
            <person name="Kuo A."/>
            <person name="Nagy L.G."/>
            <person name="Floudas D."/>
            <person name="Copeland A."/>
            <person name="Barry K.W."/>
            <person name="Cichocki N."/>
            <person name="Veneault-Fourrey C."/>
            <person name="LaButti K."/>
            <person name="Lindquist E.A."/>
            <person name="Lipzen A."/>
            <person name="Lundell T."/>
            <person name="Morin E."/>
            <person name="Murat C."/>
            <person name="Riley R."/>
            <person name="Ohm R."/>
            <person name="Sun H."/>
            <person name="Tunlid A."/>
            <person name="Henrissat B."/>
            <person name="Grigoriev I.V."/>
            <person name="Hibbett D.S."/>
            <person name="Martin F."/>
        </authorList>
    </citation>
    <scope>NUCLEOTIDE SEQUENCE [LARGE SCALE GENOMIC DNA]</scope>
    <source>
        <strain evidence="4">FD-334 SS-4</strain>
    </source>
</reference>
<evidence type="ECO:0000256" key="2">
    <source>
        <dbReference type="RuleBase" id="RU003954"/>
    </source>
</evidence>
<evidence type="ECO:0000313" key="3">
    <source>
        <dbReference type="EMBL" id="KJA29052.1"/>
    </source>
</evidence>
<dbReference type="OrthoDB" id="10051290at2759"/>
<dbReference type="PROSITE" id="PS00488">
    <property type="entry name" value="PAL_HISTIDASE"/>
    <property type="match status" value="1"/>
</dbReference>
<evidence type="ECO:0000313" key="4">
    <source>
        <dbReference type="Proteomes" id="UP000054270"/>
    </source>
</evidence>
<protein>
    <recommendedName>
        <fullName evidence="5">Phenylalanine ammonia-lyase</fullName>
    </recommendedName>
</protein>
<dbReference type="GO" id="GO:0016841">
    <property type="term" value="F:ammonia-lyase activity"/>
    <property type="evidence" value="ECO:0007669"/>
    <property type="project" value="InterPro"/>
</dbReference>
<gene>
    <name evidence="3" type="ORF">HYPSUDRAFT_33574</name>
</gene>
<dbReference type="SUPFAM" id="SSF48557">
    <property type="entry name" value="L-aspartase-like"/>
    <property type="match status" value="1"/>
</dbReference>
<dbReference type="Pfam" id="PF00221">
    <property type="entry name" value="Lyase_aromatic"/>
    <property type="match status" value="1"/>
</dbReference>
<dbReference type="Gene3D" id="1.20.200.10">
    <property type="entry name" value="Fumarase/aspartase (Central domain)"/>
    <property type="match status" value="1"/>
</dbReference>
<organism evidence="3 4">
    <name type="scientific">Hypholoma sublateritium (strain FD-334 SS-4)</name>
    <dbReference type="NCBI Taxonomy" id="945553"/>
    <lineage>
        <taxon>Eukaryota</taxon>
        <taxon>Fungi</taxon>
        <taxon>Dikarya</taxon>
        <taxon>Basidiomycota</taxon>
        <taxon>Agaricomycotina</taxon>
        <taxon>Agaricomycetes</taxon>
        <taxon>Agaricomycetidae</taxon>
        <taxon>Agaricales</taxon>
        <taxon>Agaricineae</taxon>
        <taxon>Strophariaceae</taxon>
        <taxon>Hypholoma</taxon>
    </lineage>
</organism>
<dbReference type="GO" id="GO:0005737">
    <property type="term" value="C:cytoplasm"/>
    <property type="evidence" value="ECO:0007669"/>
    <property type="project" value="InterPro"/>
</dbReference>
<dbReference type="STRING" id="945553.A0A0D2LM46"/>
<dbReference type="Gene3D" id="1.10.275.10">
    <property type="entry name" value="Fumarase/aspartase (N-terminal domain)"/>
    <property type="match status" value="1"/>
</dbReference>
<sequence>MVLDDGAHDNIKSVNGTALPIANHSLGHHPTLLSKFIQAHNELSRLKSLSVTVDGHNLTVAAVVAAARYSATVKLDDSQAIKDRVQKSRQVVVDKVKSGASIYGLSTGFGGSADTRTDEPLMLGHALLQHQHVGVLPTSTNPPSIRPLQDPSTSTTMPEAWVRAAILIRMNSLIRGHSGIRWELIEKMNELITADIVPVIPLRGSISASGDLSPLSYIAGALVGNESIQVYDGPQTFGTRQRLPSNEALRNHGIEPISLASKEHLGLVNGTAVSAGVAALAIDDAMHLALLAQVCTAMGTEALNGTRGSYAPFIHSVARPHPGQVECAHNIFGLLQGSKLAQLHEAEVGLDDDRYLLRQDRYPLRTSPQFLGPQIEDILSALTAITQECNSTTDNPLIESETGIIHHGGNFQAMAVTNAMEKTRLSLHHIGKLLFSQSTELLNPAMNNGLPPSLAASDPSLNYHGKGVDIATASYVAELGYLAAPVSTHIQSAEMHNQAVNSLALISARATITAIDVLSMLIASYLYLLCQALDLRTMRVEFIRGLETILQTEMTTHFGTLLTSPKQTLLSAKVLRTMEITFDKTTVMDAVDQMQTIAAATTPVIVDFFVNEGEAAPTPSFSDLSTFRSRVSSQATELLESLRNEYLSGARGAAPASSQLGKTKGMYEFVRRDLGIRMHGAENHGHFVNGIGHDDVSIGQNISKIYEAIRDGHTRNTVISLFL</sequence>
<evidence type="ECO:0008006" key="5">
    <source>
        <dbReference type="Google" id="ProtNLM"/>
    </source>
</evidence>
<dbReference type="Gene3D" id="1.10.274.20">
    <property type="entry name" value="Phenylalanine ammonia-lyase 1, domain 3"/>
    <property type="match status" value="1"/>
</dbReference>
<dbReference type="EMBL" id="KN817520">
    <property type="protein sequence ID" value="KJA29052.1"/>
    <property type="molecule type" value="Genomic_DNA"/>
</dbReference>
<comment type="similarity">
    <text evidence="1 2">Belongs to the PAL/histidase family.</text>
</comment>
<dbReference type="InterPro" id="IPR023144">
    <property type="entry name" value="Phe_NH3-lyase_shielding_dom_sf"/>
</dbReference>
<keyword evidence="4" id="KW-1185">Reference proteome</keyword>
<name>A0A0D2LM46_HYPSF</name>
<dbReference type="AlphaFoldDB" id="A0A0D2LM46"/>
<dbReference type="NCBIfam" id="TIGR01226">
    <property type="entry name" value="phe_am_lyase"/>
    <property type="match status" value="1"/>
</dbReference>
<evidence type="ECO:0000256" key="1">
    <source>
        <dbReference type="ARBA" id="ARBA00007238"/>
    </source>
</evidence>